<evidence type="ECO:0000256" key="3">
    <source>
        <dbReference type="SAM" id="MobiDB-lite"/>
    </source>
</evidence>
<accession>A0ABU6XPR9</accession>
<sequence>MKLQLISNDQHKIQGWEITTASSKLAECQETILNLGRQLKALASSNETAPLGRVVSATSTTIASPTQKKNLVKRSSLRNQMQAEDDAKAEIHDPVQVGESESTKDADKPTLLQSEENSAMHDPEVIANASQTSIASEQNDRSIAATGSLAIVPIKKQRSLGFLKKLLLRQKKGKVKGTKILVK</sequence>
<dbReference type="PANTHER" id="PTHR31580:SF8">
    <property type="entry name" value="FILAMENT-LIKE PROTEIN (DUF869)"/>
    <property type="match status" value="1"/>
</dbReference>
<gene>
    <name evidence="4" type="ORF">PIB30_070235</name>
</gene>
<comment type="similarity">
    <text evidence="1">Belongs to the FPP family.</text>
</comment>
<evidence type="ECO:0000256" key="1">
    <source>
        <dbReference type="ARBA" id="ARBA00005921"/>
    </source>
</evidence>
<comment type="caution">
    <text evidence="4">The sequence shown here is derived from an EMBL/GenBank/DDBJ whole genome shotgun (WGS) entry which is preliminary data.</text>
</comment>
<feature type="region of interest" description="Disordered" evidence="3">
    <location>
        <begin position="79"/>
        <end position="109"/>
    </location>
</feature>
<reference evidence="4 5" key="1">
    <citation type="journal article" date="2023" name="Plants (Basel)">
        <title>Bridging the Gap: Combining Genomics and Transcriptomics Approaches to Understand Stylosanthes scabra, an Orphan Legume from the Brazilian Caatinga.</title>
        <authorList>
            <person name="Ferreira-Neto J.R.C."/>
            <person name="da Silva M.D."/>
            <person name="Binneck E."/>
            <person name="de Melo N.F."/>
            <person name="da Silva R.H."/>
            <person name="de Melo A.L.T.M."/>
            <person name="Pandolfi V."/>
            <person name="Bustamante F.O."/>
            <person name="Brasileiro-Vidal A.C."/>
            <person name="Benko-Iseppon A.M."/>
        </authorList>
    </citation>
    <scope>NUCLEOTIDE SEQUENCE [LARGE SCALE GENOMIC DNA]</scope>
    <source>
        <tissue evidence="4">Leaves</tissue>
    </source>
</reference>
<protein>
    <submittedName>
        <fullName evidence="4">Uncharacterized protein</fullName>
    </submittedName>
</protein>
<proteinExistence type="inferred from homology"/>
<dbReference type="Pfam" id="PF05911">
    <property type="entry name" value="FPP"/>
    <property type="match status" value="1"/>
</dbReference>
<evidence type="ECO:0000313" key="4">
    <source>
        <dbReference type="EMBL" id="MED6198833.1"/>
    </source>
</evidence>
<keyword evidence="2" id="KW-0175">Coiled coil</keyword>
<organism evidence="4 5">
    <name type="scientific">Stylosanthes scabra</name>
    <dbReference type="NCBI Taxonomy" id="79078"/>
    <lineage>
        <taxon>Eukaryota</taxon>
        <taxon>Viridiplantae</taxon>
        <taxon>Streptophyta</taxon>
        <taxon>Embryophyta</taxon>
        <taxon>Tracheophyta</taxon>
        <taxon>Spermatophyta</taxon>
        <taxon>Magnoliopsida</taxon>
        <taxon>eudicotyledons</taxon>
        <taxon>Gunneridae</taxon>
        <taxon>Pentapetalae</taxon>
        <taxon>rosids</taxon>
        <taxon>fabids</taxon>
        <taxon>Fabales</taxon>
        <taxon>Fabaceae</taxon>
        <taxon>Papilionoideae</taxon>
        <taxon>50 kb inversion clade</taxon>
        <taxon>dalbergioids sensu lato</taxon>
        <taxon>Dalbergieae</taxon>
        <taxon>Pterocarpus clade</taxon>
        <taxon>Stylosanthes</taxon>
    </lineage>
</organism>
<dbReference type="PANTHER" id="PTHR31580">
    <property type="entry name" value="FILAMENT-LIKE PLANT PROTEIN 4"/>
    <property type="match status" value="1"/>
</dbReference>
<evidence type="ECO:0000313" key="5">
    <source>
        <dbReference type="Proteomes" id="UP001341840"/>
    </source>
</evidence>
<name>A0ABU6XPR9_9FABA</name>
<dbReference type="EMBL" id="JASCZI010212235">
    <property type="protein sequence ID" value="MED6198833.1"/>
    <property type="molecule type" value="Genomic_DNA"/>
</dbReference>
<dbReference type="Proteomes" id="UP001341840">
    <property type="component" value="Unassembled WGS sequence"/>
</dbReference>
<dbReference type="InterPro" id="IPR008587">
    <property type="entry name" value="FPP_plant"/>
</dbReference>
<keyword evidence="5" id="KW-1185">Reference proteome</keyword>
<evidence type="ECO:0000256" key="2">
    <source>
        <dbReference type="ARBA" id="ARBA00023054"/>
    </source>
</evidence>